<accession>A0A1I7VIY9</accession>
<dbReference type="WBParaSite" id="EN70_3131">
    <property type="protein sequence ID" value="EN70_3131"/>
    <property type="gene ID" value="EN70_3131"/>
</dbReference>
<dbReference type="AlphaFoldDB" id="A0A1I7VIY9"/>
<dbReference type="WBParaSite" id="EN70_2362">
    <property type="protein sequence ID" value="EN70_2362"/>
    <property type="gene ID" value="EN70_2362"/>
</dbReference>
<sequence>MSIYSKDDWLSTKRVIIPLFSFAISATVFVESRISRPIATLGLVGTWIGDGVGIPDVADNFCNFALVKVLKR</sequence>
<keyword evidence="1" id="KW-0472">Membrane</keyword>
<dbReference type="WBParaSite" id="EN70_3130">
    <property type="protein sequence ID" value="EN70_3130"/>
    <property type="gene ID" value="EN70_3130"/>
</dbReference>
<dbReference type="WBParaSite" id="EN70_3087">
    <property type="protein sequence ID" value="EN70_3087"/>
    <property type="gene ID" value="EN70_3087"/>
</dbReference>
<keyword evidence="1" id="KW-1133">Transmembrane helix</keyword>
<dbReference type="WBParaSite" id="EN70_2363">
    <property type="protein sequence ID" value="EN70_2363"/>
    <property type="gene ID" value="EN70_2363"/>
</dbReference>
<keyword evidence="1" id="KW-0812">Transmembrane</keyword>
<evidence type="ECO:0000256" key="1">
    <source>
        <dbReference type="SAM" id="Phobius"/>
    </source>
</evidence>
<dbReference type="Proteomes" id="UP000095285">
    <property type="component" value="Unassembled WGS sequence"/>
</dbReference>
<evidence type="ECO:0000313" key="3">
    <source>
        <dbReference type="WBParaSite" id="EN70_11816"/>
    </source>
</evidence>
<dbReference type="WBParaSite" id="EN70_3074">
    <property type="protein sequence ID" value="EN70_3074"/>
    <property type="gene ID" value="EN70_3074"/>
</dbReference>
<dbReference type="WBParaSite" id="EN70_2360">
    <property type="protein sequence ID" value="EN70_2360"/>
    <property type="gene ID" value="EN70_2360"/>
</dbReference>
<dbReference type="WBParaSite" id="EN70_2368">
    <property type="protein sequence ID" value="EN70_2368"/>
    <property type="gene ID" value="EN70_2368"/>
</dbReference>
<proteinExistence type="predicted"/>
<dbReference type="WBParaSite" id="EN70_3129">
    <property type="protein sequence ID" value="EN70_3129"/>
    <property type="gene ID" value="EN70_3129"/>
</dbReference>
<dbReference type="WBParaSite" id="EN70_3088">
    <property type="protein sequence ID" value="EN70_3088"/>
    <property type="gene ID" value="EN70_3088"/>
</dbReference>
<dbReference type="WBParaSite" id="EN70_2361">
    <property type="protein sequence ID" value="EN70_2361"/>
    <property type="gene ID" value="EN70_2361"/>
</dbReference>
<dbReference type="WBParaSite" id="EN70_11817">
    <property type="protein sequence ID" value="EN70_11817"/>
    <property type="gene ID" value="EN70_11817"/>
</dbReference>
<dbReference type="WBParaSite" id="EN70_3089">
    <property type="protein sequence ID" value="EN70_3089"/>
    <property type="gene ID" value="EN70_3089"/>
</dbReference>
<keyword evidence="2" id="KW-1185">Reference proteome</keyword>
<dbReference type="WBParaSite" id="EN70_11818">
    <property type="protein sequence ID" value="EN70_11818"/>
    <property type="gene ID" value="EN70_11818"/>
</dbReference>
<dbReference type="WBParaSite" id="EN70_3073">
    <property type="protein sequence ID" value="EN70_3073"/>
    <property type="gene ID" value="EN70_3073"/>
</dbReference>
<reference evidence="2" key="1">
    <citation type="submission" date="2012-04" db="EMBL/GenBank/DDBJ databases">
        <title>The Genome Sequence of Loa loa.</title>
        <authorList>
            <consortium name="The Broad Institute Genome Sequencing Platform"/>
            <consortium name="Broad Institute Genome Sequencing Center for Infectious Disease"/>
            <person name="Nutman T.B."/>
            <person name="Fink D.L."/>
            <person name="Russ C."/>
            <person name="Young S."/>
            <person name="Zeng Q."/>
            <person name="Gargeya S."/>
            <person name="Alvarado L."/>
            <person name="Berlin A."/>
            <person name="Chapman S.B."/>
            <person name="Chen Z."/>
            <person name="Freedman E."/>
            <person name="Gellesch M."/>
            <person name="Goldberg J."/>
            <person name="Griggs A."/>
            <person name="Gujja S."/>
            <person name="Heilman E.R."/>
            <person name="Heiman D."/>
            <person name="Howarth C."/>
            <person name="Mehta T."/>
            <person name="Neiman D."/>
            <person name="Pearson M."/>
            <person name="Roberts A."/>
            <person name="Saif S."/>
            <person name="Shea T."/>
            <person name="Shenoy N."/>
            <person name="Sisk P."/>
            <person name="Stolte C."/>
            <person name="Sykes S."/>
            <person name="White J."/>
            <person name="Yandava C."/>
            <person name="Haas B."/>
            <person name="Henn M.R."/>
            <person name="Nusbaum C."/>
            <person name="Birren B."/>
        </authorList>
    </citation>
    <scope>NUCLEOTIDE SEQUENCE [LARGE SCALE GENOMIC DNA]</scope>
</reference>
<dbReference type="WBParaSite" id="EN70_11816">
    <property type="protein sequence ID" value="EN70_11816"/>
    <property type="gene ID" value="EN70_11816"/>
</dbReference>
<evidence type="ECO:0000313" key="5">
    <source>
        <dbReference type="WBParaSite" id="EN70_3074"/>
    </source>
</evidence>
<dbReference type="WBParaSite" id="EN70_3092">
    <property type="protein sequence ID" value="EN70_3092"/>
    <property type="gene ID" value="EN70_3092"/>
</dbReference>
<dbReference type="WBParaSite" id="EN70_3128">
    <property type="protein sequence ID" value="EN70_3128"/>
    <property type="gene ID" value="EN70_3128"/>
</dbReference>
<dbReference type="WBParaSite" id="EN70_2365">
    <property type="protein sequence ID" value="EN70_2365"/>
    <property type="gene ID" value="EN70_2365"/>
</dbReference>
<protein>
    <submittedName>
        <fullName evidence="3 4">Na_Ca_ex domain-containing protein</fullName>
    </submittedName>
</protein>
<dbReference type="WBParaSite" id="EN70_11819">
    <property type="protein sequence ID" value="EN70_11819"/>
    <property type="gene ID" value="EN70_11819"/>
</dbReference>
<dbReference type="WBParaSite" id="EN70_3090">
    <property type="protein sequence ID" value="EN70_3090"/>
    <property type="gene ID" value="EN70_3090"/>
</dbReference>
<name>A0A1I7VIY9_LOALO</name>
<organism evidence="2 5">
    <name type="scientific">Loa loa</name>
    <name type="common">Eye worm</name>
    <name type="synonym">Filaria loa</name>
    <dbReference type="NCBI Taxonomy" id="7209"/>
    <lineage>
        <taxon>Eukaryota</taxon>
        <taxon>Metazoa</taxon>
        <taxon>Ecdysozoa</taxon>
        <taxon>Nematoda</taxon>
        <taxon>Chromadorea</taxon>
        <taxon>Rhabditida</taxon>
        <taxon>Spirurina</taxon>
        <taxon>Spiruromorpha</taxon>
        <taxon>Filarioidea</taxon>
        <taxon>Onchocercidae</taxon>
        <taxon>Loa</taxon>
    </lineage>
</organism>
<evidence type="ECO:0000313" key="4">
    <source>
        <dbReference type="WBParaSite" id="EN70_11817"/>
    </source>
</evidence>
<feature type="transmembrane region" description="Helical" evidence="1">
    <location>
        <begin position="12"/>
        <end position="30"/>
    </location>
</feature>
<dbReference type="WBParaSite" id="EN70_2366">
    <property type="protein sequence ID" value="EN70_2366"/>
    <property type="gene ID" value="EN70_2366"/>
</dbReference>
<evidence type="ECO:0000313" key="2">
    <source>
        <dbReference type="Proteomes" id="UP000095285"/>
    </source>
</evidence>
<dbReference type="WBParaSite" id="EN70_3091">
    <property type="protein sequence ID" value="EN70_3091"/>
    <property type="gene ID" value="EN70_3091"/>
</dbReference>
<reference evidence="3 4" key="2">
    <citation type="submission" date="2016-11" db="UniProtKB">
        <authorList>
            <consortium name="WormBaseParasite"/>
        </authorList>
    </citation>
    <scope>IDENTIFICATION</scope>
</reference>
<dbReference type="WBParaSite" id="EN70_2367">
    <property type="protein sequence ID" value="EN70_2367"/>
    <property type="gene ID" value="EN70_2367"/>
</dbReference>
<dbReference type="WBParaSite" id="EN70_2364">
    <property type="protein sequence ID" value="EN70_2364"/>
    <property type="gene ID" value="EN70_2364"/>
</dbReference>